<reference evidence="2 3" key="1">
    <citation type="journal article" date="2010" name="Nat. Biotechnol.">
        <title>Genome sequence of the model mushroom Schizophyllum commune.</title>
        <authorList>
            <person name="Ohm R.A."/>
            <person name="de Jong J.F."/>
            <person name="Lugones L.G."/>
            <person name="Aerts A."/>
            <person name="Kothe E."/>
            <person name="Stajich J.E."/>
            <person name="de Vries R.P."/>
            <person name="Record E."/>
            <person name="Levasseur A."/>
            <person name="Baker S.E."/>
            <person name="Bartholomew K.A."/>
            <person name="Coutinho P.M."/>
            <person name="Erdmann S."/>
            <person name="Fowler T.J."/>
            <person name="Gathman A.C."/>
            <person name="Lombard V."/>
            <person name="Henrissat B."/>
            <person name="Knabe N."/>
            <person name="Kuees U."/>
            <person name="Lilly W.W."/>
            <person name="Lindquist E."/>
            <person name="Lucas S."/>
            <person name="Magnuson J.K."/>
            <person name="Piumi F."/>
            <person name="Raudaskoski M."/>
            <person name="Salamov A."/>
            <person name="Schmutz J."/>
            <person name="Schwarze F.W.M.R."/>
            <person name="vanKuyk P.A."/>
            <person name="Horton J.S."/>
            <person name="Grigoriev I.V."/>
            <person name="Woesten H.A.B."/>
        </authorList>
    </citation>
    <scope>NUCLEOTIDE SEQUENCE [LARGE SCALE GENOMIC DNA]</scope>
    <source>
        <strain evidence="3">H4-8 / FGSC 9210</strain>
    </source>
</reference>
<protein>
    <recommendedName>
        <fullName evidence="4">Rgp1-domain-containing protein</fullName>
    </recommendedName>
</protein>
<dbReference type="InParanoid" id="D8QKD6"/>
<dbReference type="HOGENOM" id="CLU_005984_0_0_1"/>
<sequence>MLAVPGSSQTNSETGIRVVVTPAQSSYFAGEPFAVTVTFTNTRPPATTNAPRPSISTHKRAAHSISSAPLARPPTSPRTPRAPTTVYAPSPLSRSQNRISSRKGLIGKRDEEEEDASVRSRQLSLSIDLRRQILEGGPKSATVESPRYNIPDVAPRHTPEAPRLNARSHTLPLSSTHPHARKQSVLDGQVQLPDISASPSTPNLDTISETSPPLAKAFVPRPSIAESTSAGHLAPLPRHPAKLGLGLPSPSNNKLPLTGRTSFSTTFPQPNTELVLYSYAQLSGTVHVAPDYTVQTQELRALRASLKRSGAIGGGNMNILSPNPIARRRPHSRSASLSASASGLISSLLASSPNLSPSVSANARLGHRSTGSASFPSLPSAGSLIAATPADIEDVDPTQPLPTLDVQPAMLAVDLSLLPGESRKYTYTLPLPANLPPTFRGRNLRFSYELVIGVCRAGAAPGAGGVSRVMKVPIRLYNNVSVGRLSRPYDLLWPVGRRIARDENGKVREEVDHALRRPSPKLPGQGEKGGLCNFECVNARLMISSEGSINELREYAEGLAHGVTDSPQLSLILGRPARWKSNSEMDTDEDASEKVSSCREAVEILTRTPKKASYDVNKDNVKVAVLTFTKSAYRLGETVLGVVEVNARDSRSRVLQLSAFLESHETLPHSLQSPSTPPHRRLHAEHHASFVLSTLRATFALDIPSDGSPAFDVSAGGYPLAPGGLQWKVRLCLLVAVAADDADQGTEGVRLKSLVRDGPRGEWGSAWSATEGIAPLVREPQRARPPTHRAAPSWGYGLGTLTAALLGTGGVEGENEGDKADVTINGSGESDGIKPDPAGGVGVGVNFGGKEDGWRPVRVETVECELPIKVWPGNTAFKALDVVFDV</sequence>
<dbReference type="EMBL" id="GL377316">
    <property type="protein sequence ID" value="EFI91699.1"/>
    <property type="molecule type" value="Genomic_DNA"/>
</dbReference>
<evidence type="ECO:0008006" key="4">
    <source>
        <dbReference type="Google" id="ProtNLM"/>
    </source>
</evidence>
<name>D8QKD6_SCHCM</name>
<dbReference type="eggNOG" id="KOG4469">
    <property type="taxonomic scope" value="Eukaryota"/>
</dbReference>
<gene>
    <name evidence="2" type="ORF">SCHCODRAFT_71087</name>
</gene>
<dbReference type="InterPro" id="IPR014848">
    <property type="entry name" value="Rgp1"/>
</dbReference>
<evidence type="ECO:0000313" key="3">
    <source>
        <dbReference type="Proteomes" id="UP000007431"/>
    </source>
</evidence>
<evidence type="ECO:0000313" key="2">
    <source>
        <dbReference type="EMBL" id="EFI91699.1"/>
    </source>
</evidence>
<dbReference type="STRING" id="578458.D8QKD6"/>
<dbReference type="OMA" id="EMVECEV"/>
<dbReference type="Proteomes" id="UP000007431">
    <property type="component" value="Unassembled WGS sequence"/>
</dbReference>
<dbReference type="VEuPathDB" id="FungiDB:SCHCODRAFT_02645009"/>
<feature type="compositionally biased region" description="Low complexity" evidence="1">
    <location>
        <begin position="42"/>
        <end position="53"/>
    </location>
</feature>
<organism evidence="3">
    <name type="scientific">Schizophyllum commune (strain H4-8 / FGSC 9210)</name>
    <name type="common">Split gill fungus</name>
    <dbReference type="NCBI Taxonomy" id="578458"/>
    <lineage>
        <taxon>Eukaryota</taxon>
        <taxon>Fungi</taxon>
        <taxon>Dikarya</taxon>
        <taxon>Basidiomycota</taxon>
        <taxon>Agaricomycotina</taxon>
        <taxon>Agaricomycetes</taxon>
        <taxon>Agaricomycetidae</taxon>
        <taxon>Agaricales</taxon>
        <taxon>Schizophyllaceae</taxon>
        <taxon>Schizophyllum</taxon>
    </lineage>
</organism>
<accession>D8QKD6</accession>
<proteinExistence type="predicted"/>
<feature type="region of interest" description="Disordered" evidence="1">
    <location>
        <begin position="228"/>
        <end position="257"/>
    </location>
</feature>
<dbReference type="AlphaFoldDB" id="D8QKD6"/>
<feature type="region of interest" description="Disordered" evidence="1">
    <location>
        <begin position="42"/>
        <end position="121"/>
    </location>
</feature>
<dbReference type="PANTHER" id="PTHR12507">
    <property type="entry name" value="REDUCED GROWTH PHENOTYPE 1 RGP1, YEAST -RELATED"/>
    <property type="match status" value="1"/>
</dbReference>
<evidence type="ECO:0000256" key="1">
    <source>
        <dbReference type="SAM" id="MobiDB-lite"/>
    </source>
</evidence>
<dbReference type="Pfam" id="PF08737">
    <property type="entry name" value="Rgp1"/>
    <property type="match status" value="1"/>
</dbReference>
<feature type="region of interest" description="Disordered" evidence="1">
    <location>
        <begin position="136"/>
        <end position="163"/>
    </location>
</feature>
<keyword evidence="3" id="KW-1185">Reference proteome</keyword>